<accession>A0ABV6LQB9</accession>
<feature type="domain" description="Nucleoside transporter/FeoB GTPase Gate" evidence="2">
    <location>
        <begin position="146"/>
        <end position="243"/>
    </location>
</feature>
<feature type="transmembrane region" description="Helical" evidence="1">
    <location>
        <begin position="249"/>
        <end position="267"/>
    </location>
</feature>
<sequence>MKPNIQQQEEMYEDRPIDKKGLFTFLFPSLFGVFVFLFPIMGGQAFNIPLGIMSEYLIELLQNYLAEIVTTVMVISMALTLFTVTIKPKFATKNSEWRSLFDVSIFWTLTRVFGALFALMTLFGIGIQAVYSSGTGQVMLNDLLSTLIVWFFVASFLMPYLINFGAMEFIGTLLRSITKPLFTLPGRSAVDLLASWIGNVNVGVVITREQYETGFYTSREAATIATCFSTVSLPFCLVIAGMLQVDHVFPVFYLTIVLAGLASAIIIPRIPPLSKMEDTYYTESTIHEDLPEGKSRLRWAVEQAVGRAKQAGSFRDQLKQSTQIFMNIIFVLLPQAMAIGTVALIIAEFTPFFDIISKPMIPLLQLLQIPSAAAAAPATIVGFIDMFIPAVLASGIEEEMTRFFVGALSLVQIIYLTEMGTLLIVSKIPINIGRLFIVFMQRTLISIPIIAVMAHLLY</sequence>
<evidence type="ECO:0000256" key="1">
    <source>
        <dbReference type="SAM" id="Phobius"/>
    </source>
</evidence>
<keyword evidence="1" id="KW-0472">Membrane</keyword>
<feature type="transmembrane region" description="Helical" evidence="1">
    <location>
        <begin position="367"/>
        <end position="391"/>
    </location>
</feature>
<feature type="transmembrane region" description="Helical" evidence="1">
    <location>
        <begin position="21"/>
        <end position="41"/>
    </location>
</feature>
<reference evidence="3 4" key="1">
    <citation type="submission" date="2024-09" db="EMBL/GenBank/DDBJ databases">
        <authorList>
            <person name="Sun Q."/>
            <person name="Mori K."/>
        </authorList>
    </citation>
    <scope>NUCLEOTIDE SEQUENCE [LARGE SCALE GENOMIC DNA]</scope>
    <source>
        <strain evidence="3 4">NCAIM B.02529</strain>
    </source>
</reference>
<feature type="transmembrane region" description="Helical" evidence="1">
    <location>
        <begin position="403"/>
        <end position="426"/>
    </location>
</feature>
<comment type="caution">
    <text evidence="3">The sequence shown here is derived from an EMBL/GenBank/DDBJ whole genome shotgun (WGS) entry which is preliminary data.</text>
</comment>
<protein>
    <submittedName>
        <fullName evidence="3">YjiH family protein</fullName>
    </submittedName>
</protein>
<dbReference type="EMBL" id="JBHLTP010000011">
    <property type="protein sequence ID" value="MFC0524602.1"/>
    <property type="molecule type" value="Genomic_DNA"/>
</dbReference>
<feature type="transmembrane region" description="Helical" evidence="1">
    <location>
        <begin position="61"/>
        <end position="84"/>
    </location>
</feature>
<name>A0ABV6LQB9_9BACI</name>
<keyword evidence="1" id="KW-0812">Transmembrane</keyword>
<feature type="transmembrane region" description="Helical" evidence="1">
    <location>
        <begin position="324"/>
        <end position="347"/>
    </location>
</feature>
<proteinExistence type="predicted"/>
<evidence type="ECO:0000313" key="3">
    <source>
        <dbReference type="EMBL" id="MFC0524602.1"/>
    </source>
</evidence>
<dbReference type="InterPro" id="IPR011642">
    <property type="entry name" value="Gate_dom"/>
</dbReference>
<feature type="transmembrane region" description="Helical" evidence="1">
    <location>
        <begin position="432"/>
        <end position="457"/>
    </location>
</feature>
<dbReference type="Proteomes" id="UP001589836">
    <property type="component" value="Unassembled WGS sequence"/>
</dbReference>
<dbReference type="Pfam" id="PF07670">
    <property type="entry name" value="Gate"/>
    <property type="match status" value="1"/>
</dbReference>
<gene>
    <name evidence="3" type="ORF">ACFFGV_13580</name>
</gene>
<organism evidence="3 4">
    <name type="scientific">Pontibacillus salicampi</name>
    <dbReference type="NCBI Taxonomy" id="1449801"/>
    <lineage>
        <taxon>Bacteria</taxon>
        <taxon>Bacillati</taxon>
        <taxon>Bacillota</taxon>
        <taxon>Bacilli</taxon>
        <taxon>Bacillales</taxon>
        <taxon>Bacillaceae</taxon>
        <taxon>Pontibacillus</taxon>
    </lineage>
</organism>
<feature type="transmembrane region" description="Helical" evidence="1">
    <location>
        <begin position="143"/>
        <end position="162"/>
    </location>
</feature>
<feature type="transmembrane region" description="Helical" evidence="1">
    <location>
        <begin position="221"/>
        <end position="243"/>
    </location>
</feature>
<dbReference type="RefSeq" id="WP_377348732.1">
    <property type="nucleotide sequence ID" value="NZ_JBHLTP010000011.1"/>
</dbReference>
<feature type="transmembrane region" description="Helical" evidence="1">
    <location>
        <begin position="105"/>
        <end position="131"/>
    </location>
</feature>
<keyword evidence="4" id="KW-1185">Reference proteome</keyword>
<evidence type="ECO:0000313" key="4">
    <source>
        <dbReference type="Proteomes" id="UP001589836"/>
    </source>
</evidence>
<keyword evidence="1" id="KW-1133">Transmembrane helix</keyword>
<evidence type="ECO:0000259" key="2">
    <source>
        <dbReference type="Pfam" id="PF07670"/>
    </source>
</evidence>